<dbReference type="Pfam" id="PF16868">
    <property type="entry name" value="NMT1_3"/>
    <property type="match status" value="1"/>
</dbReference>
<gene>
    <name evidence="2" type="ORF">HHL11_14270</name>
</gene>
<sequence length="449" mass="49583">MKKATKRATQAVRSTILSVRDLLVSAGPIAVLAIALLALAYWWLDPNPPKRVRLATGPAQSAYEEFGKRYQKALAKYGIAVELVPSDGSPANLKLLRSGAVDLGFVQGGSGDREANEDSGIVSLGSLFLEPVWLFYREDAAKKAPGGTLASLTQLQDLRVNVGGRGSGSPFLMRRLLEANSLDPKQMKLSRLDQTAATVAFLNGEIDALVFASAPESLMVQMLLATPGVKLMDFHQSEAYSRRLPFLTPVVLPRGVVDLAKDNPPQDVRLVATTTSLLAREGTHPALVQLFAQAAREIHGRASWFNRAGSFPSTEHSEYPVSPEADRAIRGGKPFLQRWLPFWGANLVERMWLALGIILAVLLPLSRIVPPLYQFRIRSRVFRWYAQLRELEIRLQQEPGEAKEVVQALEALDERVGRIHVPLSYADELYDLRNNIDRVRTKAQQLAPA</sequence>
<keyword evidence="1" id="KW-0472">Membrane</keyword>
<feature type="transmembrane region" description="Helical" evidence="1">
    <location>
        <begin position="351"/>
        <end position="373"/>
    </location>
</feature>
<keyword evidence="1" id="KW-1133">Transmembrane helix</keyword>
<proteinExistence type="predicted"/>
<evidence type="ECO:0000256" key="1">
    <source>
        <dbReference type="SAM" id="Phobius"/>
    </source>
</evidence>
<dbReference type="Gene3D" id="3.40.190.10">
    <property type="entry name" value="Periplasmic binding protein-like II"/>
    <property type="match status" value="2"/>
</dbReference>
<dbReference type="Proteomes" id="UP000541185">
    <property type="component" value="Unassembled WGS sequence"/>
</dbReference>
<feature type="transmembrane region" description="Helical" evidence="1">
    <location>
        <begin position="21"/>
        <end position="44"/>
    </location>
</feature>
<accession>A0A848H6I5</accession>
<dbReference type="PANTHER" id="PTHR42941:SF1">
    <property type="entry name" value="SLL1037 PROTEIN"/>
    <property type="match status" value="1"/>
</dbReference>
<evidence type="ECO:0000313" key="3">
    <source>
        <dbReference type="Proteomes" id="UP000541185"/>
    </source>
</evidence>
<dbReference type="PANTHER" id="PTHR42941">
    <property type="entry name" value="SLL1037 PROTEIN"/>
    <property type="match status" value="1"/>
</dbReference>
<dbReference type="InterPro" id="IPR011852">
    <property type="entry name" value="TRAP_TAXI"/>
</dbReference>
<reference evidence="2 3" key="1">
    <citation type="submission" date="2020-04" db="EMBL/GenBank/DDBJ databases">
        <title>Ramlibacter sp. G-1-2-2 isolated from soil.</title>
        <authorList>
            <person name="Dahal R.H."/>
        </authorList>
    </citation>
    <scope>NUCLEOTIDE SEQUENCE [LARGE SCALE GENOMIC DNA]</scope>
    <source>
        <strain evidence="2 3">G-1-2-2</strain>
    </source>
</reference>
<evidence type="ECO:0000313" key="2">
    <source>
        <dbReference type="EMBL" id="NML44920.1"/>
    </source>
</evidence>
<keyword evidence="1" id="KW-0812">Transmembrane</keyword>
<keyword evidence="3" id="KW-1185">Reference proteome</keyword>
<dbReference type="SUPFAM" id="SSF53850">
    <property type="entry name" value="Periplasmic binding protein-like II"/>
    <property type="match status" value="1"/>
</dbReference>
<organism evidence="2 3">
    <name type="scientific">Ramlibacter agri</name>
    <dbReference type="NCBI Taxonomy" id="2728837"/>
    <lineage>
        <taxon>Bacteria</taxon>
        <taxon>Pseudomonadati</taxon>
        <taxon>Pseudomonadota</taxon>
        <taxon>Betaproteobacteria</taxon>
        <taxon>Burkholderiales</taxon>
        <taxon>Comamonadaceae</taxon>
        <taxon>Ramlibacter</taxon>
    </lineage>
</organism>
<protein>
    <submittedName>
        <fullName evidence="2">ABC transporter substrate-binding protein</fullName>
    </submittedName>
</protein>
<dbReference type="EMBL" id="JABBFX010000001">
    <property type="protein sequence ID" value="NML44920.1"/>
    <property type="molecule type" value="Genomic_DNA"/>
</dbReference>
<comment type="caution">
    <text evidence="2">The sequence shown here is derived from an EMBL/GenBank/DDBJ whole genome shotgun (WGS) entry which is preliminary data.</text>
</comment>
<name>A0A848H6I5_9BURK</name>
<dbReference type="AlphaFoldDB" id="A0A848H6I5"/>
<dbReference type="RefSeq" id="WP_169419018.1">
    <property type="nucleotide sequence ID" value="NZ_JABBFX010000001.1"/>
</dbReference>